<dbReference type="EMBL" id="LR797076">
    <property type="protein sequence ID" value="CAB4185145.1"/>
    <property type="molecule type" value="Genomic_DNA"/>
</dbReference>
<accession>A0A6J5R815</accession>
<evidence type="ECO:0000313" key="1">
    <source>
        <dbReference type="EMBL" id="CAB4185145.1"/>
    </source>
</evidence>
<reference evidence="2" key="1">
    <citation type="submission" date="2020-05" db="EMBL/GenBank/DDBJ databases">
        <authorList>
            <person name="Chiriac C."/>
            <person name="Salcher M."/>
            <person name="Ghai R."/>
            <person name="Kavagutti S V."/>
        </authorList>
    </citation>
    <scope>NUCLEOTIDE SEQUENCE</scope>
</reference>
<proteinExistence type="predicted"/>
<dbReference type="EMBL" id="LR797198">
    <property type="protein sequence ID" value="CAB4193670.1"/>
    <property type="molecule type" value="Genomic_DNA"/>
</dbReference>
<evidence type="ECO:0000313" key="2">
    <source>
        <dbReference type="EMBL" id="CAB4193670.1"/>
    </source>
</evidence>
<name>A0A6J5R815_9CAUD</name>
<gene>
    <name evidence="1" type="ORF">UFOVP1119_4</name>
    <name evidence="2" type="ORF">UFOVP1238_121</name>
</gene>
<organism evidence="2">
    <name type="scientific">uncultured Caudovirales phage</name>
    <dbReference type="NCBI Taxonomy" id="2100421"/>
    <lineage>
        <taxon>Viruses</taxon>
        <taxon>Duplodnaviria</taxon>
        <taxon>Heunggongvirae</taxon>
        <taxon>Uroviricota</taxon>
        <taxon>Caudoviricetes</taxon>
        <taxon>Peduoviridae</taxon>
        <taxon>Maltschvirus</taxon>
        <taxon>Maltschvirus maltsch</taxon>
    </lineage>
</organism>
<protein>
    <submittedName>
        <fullName evidence="2">Uncharacterized protein</fullName>
    </submittedName>
</protein>
<sequence length="94" mass="9770">MALTHQLVTLNASTATILTIPFANEPAYSKTLSVSIQNLNTVTVYLGGIGVTSSSYGHALRPGATFTADLEASDDMYAIAASGTPNVAVMQVQH</sequence>